<feature type="domain" description="Glutamate/phenylalanine/leucine/valine/L-tryptophan dehydrogenase C-terminal" evidence="2">
    <location>
        <begin position="31"/>
        <end position="333"/>
    </location>
</feature>
<dbReference type="Proteomes" id="UP000229370">
    <property type="component" value="Unassembled WGS sequence"/>
</dbReference>
<evidence type="ECO:0000313" key="4">
    <source>
        <dbReference type="Proteomes" id="UP000229370"/>
    </source>
</evidence>
<dbReference type="GO" id="GO:0004352">
    <property type="term" value="F:glutamate dehydrogenase (NAD+) activity"/>
    <property type="evidence" value="ECO:0007669"/>
    <property type="project" value="TreeGrafter"/>
</dbReference>
<organism evidence="3 4">
    <name type="scientific">Candidatus Roizmanbacteria bacterium CG_4_8_14_3_um_filter_36_10</name>
    <dbReference type="NCBI Taxonomy" id="1974834"/>
    <lineage>
        <taxon>Bacteria</taxon>
        <taxon>Candidatus Roizmaniibacteriota</taxon>
    </lineage>
</organism>
<evidence type="ECO:0000313" key="3">
    <source>
        <dbReference type="EMBL" id="PJC82257.1"/>
    </source>
</evidence>
<feature type="non-terminal residue" evidence="3">
    <location>
        <position position="1"/>
    </location>
</feature>
<dbReference type="InterPro" id="IPR006096">
    <property type="entry name" value="Glu/Leu/Phe/Val/Trp_DH_C"/>
</dbReference>
<reference evidence="4" key="1">
    <citation type="submission" date="2017-09" db="EMBL/GenBank/DDBJ databases">
        <title>Depth-based differentiation of microbial function through sediment-hosted aquifers and enrichment of novel symbionts in the deep terrestrial subsurface.</title>
        <authorList>
            <person name="Probst A.J."/>
            <person name="Ladd B."/>
            <person name="Jarett J.K."/>
            <person name="Geller-Mcgrath D.E."/>
            <person name="Sieber C.M.K."/>
            <person name="Emerson J.B."/>
            <person name="Anantharaman K."/>
            <person name="Thomas B.C."/>
            <person name="Malmstrom R."/>
            <person name="Stieglmeier M."/>
            <person name="Klingl A."/>
            <person name="Woyke T."/>
            <person name="Ryan C.M."/>
            <person name="Banfield J.F."/>
        </authorList>
    </citation>
    <scope>NUCLEOTIDE SEQUENCE [LARGE SCALE GENOMIC DNA]</scope>
</reference>
<keyword evidence="1" id="KW-0560">Oxidoreductase</keyword>
<proteinExistence type="predicted"/>
<comment type="caution">
    <text evidence="3">The sequence shown here is derived from an EMBL/GenBank/DDBJ whole genome shotgun (WGS) entry which is preliminary data.</text>
</comment>
<dbReference type="SUPFAM" id="SSF51735">
    <property type="entry name" value="NAD(P)-binding Rossmann-fold domains"/>
    <property type="match status" value="1"/>
</dbReference>
<evidence type="ECO:0000256" key="1">
    <source>
        <dbReference type="ARBA" id="ARBA00023002"/>
    </source>
</evidence>
<dbReference type="GO" id="GO:0006538">
    <property type="term" value="P:L-glutamate catabolic process"/>
    <property type="evidence" value="ECO:0007669"/>
    <property type="project" value="TreeGrafter"/>
</dbReference>
<protein>
    <recommendedName>
        <fullName evidence="2">Glutamate/phenylalanine/leucine/valine/L-tryptophan dehydrogenase C-terminal domain-containing protein</fullName>
    </recommendedName>
</protein>
<dbReference type="PANTHER" id="PTHR11606">
    <property type="entry name" value="GLUTAMATE DEHYDROGENASE"/>
    <property type="match status" value="1"/>
</dbReference>
<dbReference type="InterPro" id="IPR033922">
    <property type="entry name" value="NAD_bind_Glu_DH"/>
</dbReference>
<name>A0A2M8GNX1_9BACT</name>
<dbReference type="CDD" id="cd01076">
    <property type="entry name" value="NAD_bind_1_Glu_DH"/>
    <property type="match status" value="1"/>
</dbReference>
<evidence type="ECO:0000259" key="2">
    <source>
        <dbReference type="SMART" id="SM00839"/>
    </source>
</evidence>
<dbReference type="AlphaFoldDB" id="A0A2M8GNX1"/>
<accession>A0A2M8GNX1</accession>
<dbReference type="Gene3D" id="3.40.50.720">
    <property type="entry name" value="NAD(P)-binding Rossmann-like Domain"/>
    <property type="match status" value="1"/>
</dbReference>
<dbReference type="PANTHER" id="PTHR11606:SF13">
    <property type="entry name" value="GLUTAMATE DEHYDROGENASE 1, MITOCHONDRIAL"/>
    <property type="match status" value="1"/>
</dbReference>
<dbReference type="SMART" id="SM00839">
    <property type="entry name" value="ELFV_dehydrog"/>
    <property type="match status" value="1"/>
</dbReference>
<sequence length="333" mass="37001">SQKSKVVSQNSKVLNQLRATFTGKPVEEGGSLGRTEATGRGGVIILKALFEKVRHRVSHFRGRAPASNAVTHLPSRSKQVPSPFNDLTIAVQGFGNVGYYFAKLAAEEGFKVVAVSDSKGGIIKNSKFKIQNSKFQLKNKKEKIDGLFNHLTIQRLLPLDIPLVMDCKREKGSLAGCYCAGGVCDARGGQLITNEKLLELPVDILVPAALENVINKSNMKRIKAKTIIEMANGPVTEDAYEYLTKKGVIIIPDVLANSGGVTVSYLEWYQNMHNERWSEKKVNKRLEEMMKKAFEKIWEKANSKSKTQNSKLDLKKAAFEVAIERIIEKLNVR</sequence>
<dbReference type="InterPro" id="IPR036291">
    <property type="entry name" value="NAD(P)-bd_dom_sf"/>
</dbReference>
<dbReference type="EMBL" id="PFQK01000012">
    <property type="protein sequence ID" value="PJC82257.1"/>
    <property type="molecule type" value="Genomic_DNA"/>
</dbReference>
<gene>
    <name evidence="3" type="ORF">CO007_00435</name>
</gene>
<dbReference type="Pfam" id="PF00208">
    <property type="entry name" value="ELFV_dehydrog"/>
    <property type="match status" value="1"/>
</dbReference>